<sequence>MEDLVVAPGPGLPRGLVIPGDLLRERFSHASGPGGQGVNTADSRVQLGLDLADLQALGVAEAQLERALTRLEGRVTGTIVAVDAAEFRSQYRNRKAARERLAGLLRSALLAPPPPRRPTRPTKASKRRRLEAKQRRADVKRGRARPSTDD</sequence>
<dbReference type="SUPFAM" id="SSF75620">
    <property type="entry name" value="Release factor"/>
    <property type="match status" value="1"/>
</dbReference>
<dbReference type="GO" id="GO:0004045">
    <property type="term" value="F:peptidyl-tRNA hydrolase activity"/>
    <property type="evidence" value="ECO:0007669"/>
    <property type="project" value="UniProtKB-EC"/>
</dbReference>
<dbReference type="RefSeq" id="WP_153573195.1">
    <property type="nucleotide sequence ID" value="NZ_CP045725.1"/>
</dbReference>
<dbReference type="EMBL" id="CP045725">
    <property type="protein sequence ID" value="QGF24666.1"/>
    <property type="molecule type" value="Genomic_DNA"/>
</dbReference>
<proteinExistence type="inferred from homology"/>
<dbReference type="Pfam" id="PF00472">
    <property type="entry name" value="RF-1"/>
    <property type="match status" value="1"/>
</dbReference>
<evidence type="ECO:0000256" key="2">
    <source>
        <dbReference type="SAM" id="MobiDB-lite"/>
    </source>
</evidence>
<dbReference type="PANTHER" id="PTHR47814:SF1">
    <property type="entry name" value="PEPTIDYL-TRNA HYDROLASE ARFB"/>
    <property type="match status" value="1"/>
</dbReference>
<dbReference type="GO" id="GO:0003747">
    <property type="term" value="F:translation release factor activity"/>
    <property type="evidence" value="ECO:0007669"/>
    <property type="project" value="InterPro"/>
</dbReference>
<reference evidence="4 5" key="1">
    <citation type="submission" date="2019-10" db="EMBL/GenBank/DDBJ databases">
        <title>Genomic analysis of Raineyella sp. CBA3103.</title>
        <authorList>
            <person name="Roh S.W."/>
        </authorList>
    </citation>
    <scope>NUCLEOTIDE SEQUENCE [LARGE SCALE GENOMIC DNA]</scope>
    <source>
        <strain evidence="4 5">CBA3103</strain>
    </source>
</reference>
<feature type="compositionally biased region" description="Basic residues" evidence="2">
    <location>
        <begin position="117"/>
        <end position="130"/>
    </location>
</feature>
<dbReference type="NCBIfam" id="NF006718">
    <property type="entry name" value="PRK09256.1"/>
    <property type="match status" value="1"/>
</dbReference>
<feature type="region of interest" description="Disordered" evidence="2">
    <location>
        <begin position="105"/>
        <end position="150"/>
    </location>
</feature>
<name>A0A5Q2FK03_9ACTN</name>
<dbReference type="KEGG" id="rain:Rai3103_14640"/>
<dbReference type="Proteomes" id="UP000386847">
    <property type="component" value="Chromosome"/>
</dbReference>
<dbReference type="PANTHER" id="PTHR47814">
    <property type="entry name" value="PEPTIDYL-TRNA HYDROLASE ARFB"/>
    <property type="match status" value="1"/>
</dbReference>
<dbReference type="Gene3D" id="3.30.160.20">
    <property type="match status" value="1"/>
</dbReference>
<organism evidence="4 5">
    <name type="scientific">Raineyella fluvialis</name>
    <dbReference type="NCBI Taxonomy" id="2662261"/>
    <lineage>
        <taxon>Bacteria</taxon>
        <taxon>Bacillati</taxon>
        <taxon>Actinomycetota</taxon>
        <taxon>Actinomycetes</taxon>
        <taxon>Propionibacteriales</taxon>
        <taxon>Propionibacteriaceae</taxon>
        <taxon>Raineyella</taxon>
    </lineage>
</organism>
<dbReference type="PROSITE" id="PS00583">
    <property type="entry name" value="PFKB_KINASES_1"/>
    <property type="match status" value="1"/>
</dbReference>
<keyword evidence="4" id="KW-0378">Hydrolase</keyword>
<evidence type="ECO:0000313" key="4">
    <source>
        <dbReference type="EMBL" id="QGF24666.1"/>
    </source>
</evidence>
<gene>
    <name evidence="4" type="ORF">Rai3103_14640</name>
</gene>
<comment type="similarity">
    <text evidence="1">Belongs to the prokaryotic/mitochondrial release factor family.</text>
</comment>
<feature type="domain" description="Prokaryotic-type class I peptide chain release factors" evidence="3">
    <location>
        <begin position="18"/>
        <end position="143"/>
    </location>
</feature>
<dbReference type="EC" id="3.1.1.29" evidence="4"/>
<evidence type="ECO:0000256" key="1">
    <source>
        <dbReference type="ARBA" id="ARBA00010835"/>
    </source>
</evidence>
<protein>
    <submittedName>
        <fullName evidence="4">Aminoacyl-tRNA hydrolase</fullName>
        <ecNumber evidence="4">3.1.1.29</ecNumber>
    </submittedName>
</protein>
<dbReference type="InterPro" id="IPR000352">
    <property type="entry name" value="Pep_chain_release_fac_I"/>
</dbReference>
<dbReference type="GO" id="GO:0043022">
    <property type="term" value="F:ribosome binding"/>
    <property type="evidence" value="ECO:0007669"/>
    <property type="project" value="TreeGrafter"/>
</dbReference>
<keyword evidence="5" id="KW-1185">Reference proteome</keyword>
<dbReference type="AlphaFoldDB" id="A0A5Q2FK03"/>
<dbReference type="GO" id="GO:0072344">
    <property type="term" value="P:rescue of stalled ribosome"/>
    <property type="evidence" value="ECO:0007669"/>
    <property type="project" value="TreeGrafter"/>
</dbReference>
<evidence type="ECO:0000313" key="5">
    <source>
        <dbReference type="Proteomes" id="UP000386847"/>
    </source>
</evidence>
<dbReference type="GO" id="GO:0016301">
    <property type="term" value="F:kinase activity"/>
    <property type="evidence" value="ECO:0007669"/>
    <property type="project" value="InterPro"/>
</dbReference>
<dbReference type="InterPro" id="IPR045853">
    <property type="entry name" value="Pep_chain_release_fac_I_sf"/>
</dbReference>
<dbReference type="InterPro" id="IPR002173">
    <property type="entry name" value="Carboh/pur_kinase_PfkB_CS"/>
</dbReference>
<feature type="compositionally biased region" description="Basic and acidic residues" evidence="2">
    <location>
        <begin position="131"/>
        <end position="150"/>
    </location>
</feature>
<evidence type="ECO:0000259" key="3">
    <source>
        <dbReference type="Pfam" id="PF00472"/>
    </source>
</evidence>
<accession>A0A5Q2FK03</accession>